<protein>
    <submittedName>
        <fullName evidence="1">Uncharacterized protein</fullName>
    </submittedName>
</protein>
<dbReference type="Proteomes" id="UP001163324">
    <property type="component" value="Chromosome 3"/>
</dbReference>
<accession>A0ACC0V5H4</accession>
<reference evidence="1" key="1">
    <citation type="submission" date="2022-10" db="EMBL/GenBank/DDBJ databases">
        <title>Complete Genome of Trichothecium roseum strain YXFP-22015, a Plant Pathogen Isolated from Citrus.</title>
        <authorList>
            <person name="Wang Y."/>
            <person name="Zhu L."/>
        </authorList>
    </citation>
    <scope>NUCLEOTIDE SEQUENCE</scope>
    <source>
        <strain evidence="1">YXFP-22015</strain>
    </source>
</reference>
<comment type="caution">
    <text evidence="1">The sequence shown here is derived from an EMBL/GenBank/DDBJ whole genome shotgun (WGS) entry which is preliminary data.</text>
</comment>
<dbReference type="EMBL" id="CM047942">
    <property type="protein sequence ID" value="KAI9901176.1"/>
    <property type="molecule type" value="Genomic_DNA"/>
</dbReference>
<organism evidence="1 2">
    <name type="scientific">Trichothecium roseum</name>
    <dbReference type="NCBI Taxonomy" id="47278"/>
    <lineage>
        <taxon>Eukaryota</taxon>
        <taxon>Fungi</taxon>
        <taxon>Dikarya</taxon>
        <taxon>Ascomycota</taxon>
        <taxon>Pezizomycotina</taxon>
        <taxon>Sordariomycetes</taxon>
        <taxon>Hypocreomycetidae</taxon>
        <taxon>Hypocreales</taxon>
        <taxon>Hypocreales incertae sedis</taxon>
        <taxon>Trichothecium</taxon>
    </lineage>
</organism>
<name>A0ACC0V5H4_9HYPO</name>
<keyword evidence="2" id="KW-1185">Reference proteome</keyword>
<evidence type="ECO:0000313" key="1">
    <source>
        <dbReference type="EMBL" id="KAI9901176.1"/>
    </source>
</evidence>
<sequence length="320" mass="35085">MIPKRAALSFRSSTSSSLIPGRPRILPVPLSPPCRCSRPQQRSASTDNGSSNGSNNGKDARPRDDGGPPPPWPTKLHPTPYDIFAIPRSAPYTKKRFYQLAKLYHPDLSSSSTTTIHQHPSSSSSSSSSSIISHATRLERYRLVVAANDILSSPSKRVLYDTHGLGWHLDAARAPSLRDVDRAWRAQPNSPAMNATWEDWERWYEARDGRAPAPRPNYMSNGVFAVLVALTVLVGALAQSQRAGRAGQSYMEHTEAVNAAVGDQVRRSAVAAAGMRKDERVDRFLRDRENVAYHFNPAVYESQLAGESHAPQNKGPKVAG</sequence>
<gene>
    <name evidence="1" type="ORF">N3K66_002993</name>
</gene>
<proteinExistence type="predicted"/>
<evidence type="ECO:0000313" key="2">
    <source>
        <dbReference type="Proteomes" id="UP001163324"/>
    </source>
</evidence>